<accession>A0A286UUS4</accession>
<reference evidence="9 10" key="1">
    <citation type="journal article" date="2017" name="Mol. Ecol.">
        <title>Comparative and population genomic landscape of Phellinus noxius: A hypervariable fungus causing root rot in trees.</title>
        <authorList>
            <person name="Chung C.L."/>
            <person name="Lee T.J."/>
            <person name="Akiba M."/>
            <person name="Lee H.H."/>
            <person name="Kuo T.H."/>
            <person name="Liu D."/>
            <person name="Ke H.M."/>
            <person name="Yokoi T."/>
            <person name="Roa M.B."/>
            <person name="Lu M.J."/>
            <person name="Chang Y.Y."/>
            <person name="Ann P.J."/>
            <person name="Tsai J.N."/>
            <person name="Chen C.Y."/>
            <person name="Tzean S.S."/>
            <person name="Ota Y."/>
            <person name="Hattori T."/>
            <person name="Sahashi N."/>
            <person name="Liou R.F."/>
            <person name="Kikuchi T."/>
            <person name="Tsai I.J."/>
        </authorList>
    </citation>
    <scope>NUCLEOTIDE SEQUENCE [LARGE SCALE GENOMIC DNA]</scope>
    <source>
        <strain evidence="9 10">FFPRI411160</strain>
    </source>
</reference>
<keyword evidence="4 7" id="KW-1133">Transmembrane helix</keyword>
<feature type="transmembrane region" description="Helical" evidence="7">
    <location>
        <begin position="241"/>
        <end position="267"/>
    </location>
</feature>
<gene>
    <name evidence="9" type="ORF">PNOK_0042800</name>
</gene>
<feature type="compositionally biased region" description="Polar residues" evidence="6">
    <location>
        <begin position="392"/>
        <end position="404"/>
    </location>
</feature>
<feature type="compositionally biased region" description="Acidic residues" evidence="6">
    <location>
        <begin position="438"/>
        <end position="455"/>
    </location>
</feature>
<feature type="transmembrane region" description="Helical" evidence="7">
    <location>
        <begin position="186"/>
        <end position="206"/>
    </location>
</feature>
<feature type="transmembrane region" description="Helical" evidence="7">
    <location>
        <begin position="154"/>
        <end position="174"/>
    </location>
</feature>
<evidence type="ECO:0000256" key="3">
    <source>
        <dbReference type="ARBA" id="ARBA00022692"/>
    </source>
</evidence>
<dbReference type="PROSITE" id="PS50850">
    <property type="entry name" value="MFS"/>
    <property type="match status" value="1"/>
</dbReference>
<evidence type="ECO:0000256" key="2">
    <source>
        <dbReference type="ARBA" id="ARBA00022448"/>
    </source>
</evidence>
<feature type="domain" description="Major facilitator superfamily (MFS) profile" evidence="8">
    <location>
        <begin position="1"/>
        <end position="377"/>
    </location>
</feature>
<dbReference type="GO" id="GO:0012505">
    <property type="term" value="C:endomembrane system"/>
    <property type="evidence" value="ECO:0007669"/>
    <property type="project" value="UniProtKB-SubCell"/>
</dbReference>
<evidence type="ECO:0000256" key="4">
    <source>
        <dbReference type="ARBA" id="ARBA00022989"/>
    </source>
</evidence>
<evidence type="ECO:0000313" key="10">
    <source>
        <dbReference type="Proteomes" id="UP000217199"/>
    </source>
</evidence>
<dbReference type="Pfam" id="PF07690">
    <property type="entry name" value="MFS_1"/>
    <property type="match status" value="1"/>
</dbReference>
<name>A0A286UUS4_9AGAM</name>
<evidence type="ECO:0000313" key="9">
    <source>
        <dbReference type="EMBL" id="PAV23360.1"/>
    </source>
</evidence>
<dbReference type="InterPro" id="IPR011701">
    <property type="entry name" value="MFS"/>
</dbReference>
<evidence type="ECO:0000256" key="7">
    <source>
        <dbReference type="SAM" id="Phobius"/>
    </source>
</evidence>
<comment type="subcellular location">
    <subcellularLocation>
        <location evidence="1">Endomembrane system</location>
        <topology evidence="1">Multi-pass membrane protein</topology>
    </subcellularLocation>
</comment>
<keyword evidence="3 7" id="KW-0812">Transmembrane</keyword>
<evidence type="ECO:0000256" key="1">
    <source>
        <dbReference type="ARBA" id="ARBA00004127"/>
    </source>
</evidence>
<feature type="transmembrane region" description="Helical" evidence="7">
    <location>
        <begin position="38"/>
        <end position="57"/>
    </location>
</feature>
<feature type="compositionally biased region" description="Basic and acidic residues" evidence="6">
    <location>
        <begin position="456"/>
        <end position="476"/>
    </location>
</feature>
<comment type="caution">
    <text evidence="9">The sequence shown here is derived from an EMBL/GenBank/DDBJ whole genome shotgun (WGS) entry which is preliminary data.</text>
</comment>
<feature type="transmembrane region" description="Helical" evidence="7">
    <location>
        <begin position="218"/>
        <end position="235"/>
    </location>
</feature>
<evidence type="ECO:0000259" key="8">
    <source>
        <dbReference type="PROSITE" id="PS50850"/>
    </source>
</evidence>
<dbReference type="InParanoid" id="A0A286UUS4"/>
<keyword evidence="10" id="KW-1185">Reference proteome</keyword>
<feature type="compositionally biased region" description="Acidic residues" evidence="6">
    <location>
        <begin position="416"/>
        <end position="425"/>
    </location>
</feature>
<dbReference type="EMBL" id="NBII01000001">
    <property type="protein sequence ID" value="PAV23360.1"/>
    <property type="molecule type" value="Genomic_DNA"/>
</dbReference>
<organism evidence="9 10">
    <name type="scientific">Pyrrhoderma noxium</name>
    <dbReference type="NCBI Taxonomy" id="2282107"/>
    <lineage>
        <taxon>Eukaryota</taxon>
        <taxon>Fungi</taxon>
        <taxon>Dikarya</taxon>
        <taxon>Basidiomycota</taxon>
        <taxon>Agaricomycotina</taxon>
        <taxon>Agaricomycetes</taxon>
        <taxon>Hymenochaetales</taxon>
        <taxon>Hymenochaetaceae</taxon>
        <taxon>Pyrrhoderma</taxon>
    </lineage>
</organism>
<dbReference type="PANTHER" id="PTHR23501:SF191">
    <property type="entry name" value="VACUOLAR BASIC AMINO ACID TRANSPORTER 4"/>
    <property type="match status" value="1"/>
</dbReference>
<dbReference type="Gene3D" id="1.20.1720.10">
    <property type="entry name" value="Multidrug resistance protein D"/>
    <property type="match status" value="1"/>
</dbReference>
<feature type="transmembrane region" description="Helical" evidence="7">
    <location>
        <begin position="355"/>
        <end position="373"/>
    </location>
</feature>
<keyword evidence="2" id="KW-0813">Transport</keyword>
<dbReference type="GO" id="GO:0000329">
    <property type="term" value="C:fungal-type vacuole membrane"/>
    <property type="evidence" value="ECO:0007669"/>
    <property type="project" value="TreeGrafter"/>
</dbReference>
<dbReference type="GO" id="GO:0015174">
    <property type="term" value="F:basic amino acid transmembrane transporter activity"/>
    <property type="evidence" value="ECO:0007669"/>
    <property type="project" value="TreeGrafter"/>
</dbReference>
<dbReference type="AlphaFoldDB" id="A0A286UUS4"/>
<dbReference type="Gene3D" id="1.20.1250.20">
    <property type="entry name" value="MFS general substrate transporter like domains"/>
    <property type="match status" value="1"/>
</dbReference>
<dbReference type="InterPro" id="IPR036259">
    <property type="entry name" value="MFS_trans_sf"/>
</dbReference>
<feature type="transmembrane region" description="Helical" evidence="7">
    <location>
        <begin position="78"/>
        <end position="99"/>
    </location>
</feature>
<protein>
    <submittedName>
        <fullName evidence="9">MFS general substrate transporter</fullName>
    </submittedName>
</protein>
<dbReference type="STRING" id="2282107.A0A286UUS4"/>
<dbReference type="SUPFAM" id="SSF103473">
    <property type="entry name" value="MFS general substrate transporter"/>
    <property type="match status" value="1"/>
</dbReference>
<feature type="transmembrane region" description="Helical" evidence="7">
    <location>
        <begin position="12"/>
        <end position="32"/>
    </location>
</feature>
<dbReference type="Proteomes" id="UP000217199">
    <property type="component" value="Unassembled WGS sequence"/>
</dbReference>
<evidence type="ECO:0000256" key="6">
    <source>
        <dbReference type="SAM" id="MobiDB-lite"/>
    </source>
</evidence>
<feature type="region of interest" description="Disordered" evidence="6">
    <location>
        <begin position="384"/>
        <end position="540"/>
    </location>
</feature>
<dbReference type="GO" id="GO:0005886">
    <property type="term" value="C:plasma membrane"/>
    <property type="evidence" value="ECO:0007669"/>
    <property type="project" value="TreeGrafter"/>
</dbReference>
<dbReference type="PANTHER" id="PTHR23501">
    <property type="entry name" value="MAJOR FACILITATOR SUPERFAMILY"/>
    <property type="match status" value="1"/>
</dbReference>
<sequence>MYTIRSRGLAQGVANIFNGLGMGLGGPFGGFISDRYGWRWAFLMQLPLFALSLFLTSTNLNYVTPGRSKSAKEVLKRIDWGGTFTLLFSVLSFLLFLSSKFNEEGSWNEPIVYVPFTVSIALFIAFTLFELLIAPEPVLAPFLLRQKIPVLVGLQNFFVANCNFSIMYFFPMWFETVALTSASTAGAHLLPNSISMSCGSLFAGYMMHRTGKYKMMNLIFGSFPFIAAISIAALREDSNWFQMWFSIIPLGFGNAVVLQTTLIALLAHIPHSVMAVGTGFGQLFRGIGQVGGVGIASSIFQSILDRELRARIDRPGPEAEDLVRRIRHSSKLVATLPPDLQRVARDSYAISLRAVFIYAAVSTFLAFCVRLPIPEKALVDQRLEVRRKPSSRSEIGQTIASNEANGAVERQGGCEDGGDESDGDDDAQKLVNALEYSTSDEDSNSVIEEEDEEEEIGGREISADHQRQARPIHESPTRYGATVARPTRPPKRRLSTFESTDGGMDLESDVIGGSARSFSISVGSLRRQYHGPGHERGRTN</sequence>
<feature type="transmembrane region" description="Helical" evidence="7">
    <location>
        <begin position="111"/>
        <end position="133"/>
    </location>
</feature>
<proteinExistence type="predicted"/>
<evidence type="ECO:0000256" key="5">
    <source>
        <dbReference type="ARBA" id="ARBA00023136"/>
    </source>
</evidence>
<dbReference type="InterPro" id="IPR020846">
    <property type="entry name" value="MFS_dom"/>
</dbReference>
<dbReference type="OrthoDB" id="3437016at2759"/>
<keyword evidence="5 7" id="KW-0472">Membrane</keyword>